<evidence type="ECO:0000313" key="9">
    <source>
        <dbReference type="EMBL" id="HIY88107.1"/>
    </source>
</evidence>
<keyword evidence="4" id="KW-1134">Transmembrane beta strand</keyword>
<reference evidence="9" key="1">
    <citation type="journal article" date="2021" name="PeerJ">
        <title>Extensive microbial diversity within the chicken gut microbiome revealed by metagenomics and culture.</title>
        <authorList>
            <person name="Gilroy R."/>
            <person name="Ravi A."/>
            <person name="Getino M."/>
            <person name="Pursley I."/>
            <person name="Horton D.L."/>
            <person name="Alikhan N.F."/>
            <person name="Baker D."/>
            <person name="Gharbi K."/>
            <person name="Hall N."/>
            <person name="Watson M."/>
            <person name="Adriaenssens E.M."/>
            <person name="Foster-Nyarko E."/>
            <person name="Jarju S."/>
            <person name="Secka A."/>
            <person name="Antonio M."/>
            <person name="Oren A."/>
            <person name="Chaudhuri R.R."/>
            <person name="La Ragione R."/>
            <person name="Hildebrand F."/>
            <person name="Pallen M.J."/>
        </authorList>
    </citation>
    <scope>NUCLEOTIDE SEQUENCE</scope>
    <source>
        <strain evidence="9">Gambia2-208</strain>
    </source>
</reference>
<comment type="similarity">
    <text evidence="2">Belongs to the outer membrane factor (OMF) (TC 1.B.17) family.</text>
</comment>
<feature type="signal peptide" evidence="8">
    <location>
        <begin position="1"/>
        <end position="20"/>
    </location>
</feature>
<evidence type="ECO:0000256" key="3">
    <source>
        <dbReference type="ARBA" id="ARBA00022448"/>
    </source>
</evidence>
<gene>
    <name evidence="9" type="ORF">H9824_05320</name>
</gene>
<keyword evidence="6" id="KW-0472">Membrane</keyword>
<comment type="caution">
    <text evidence="9">The sequence shown here is derived from an EMBL/GenBank/DDBJ whole genome shotgun (WGS) entry which is preliminary data.</text>
</comment>
<dbReference type="GO" id="GO:0015562">
    <property type="term" value="F:efflux transmembrane transporter activity"/>
    <property type="evidence" value="ECO:0007669"/>
    <property type="project" value="InterPro"/>
</dbReference>
<dbReference type="Pfam" id="PF02321">
    <property type="entry name" value="OEP"/>
    <property type="match status" value="1"/>
</dbReference>
<dbReference type="EMBL" id="DXCV01000037">
    <property type="protein sequence ID" value="HIY88107.1"/>
    <property type="molecule type" value="Genomic_DNA"/>
</dbReference>
<dbReference type="GO" id="GO:0015288">
    <property type="term" value="F:porin activity"/>
    <property type="evidence" value="ECO:0007669"/>
    <property type="project" value="TreeGrafter"/>
</dbReference>
<proteinExistence type="inferred from homology"/>
<dbReference type="Gene3D" id="1.20.1600.10">
    <property type="entry name" value="Outer membrane efflux proteins (OEP)"/>
    <property type="match status" value="1"/>
</dbReference>
<evidence type="ECO:0000313" key="10">
    <source>
        <dbReference type="Proteomes" id="UP000886851"/>
    </source>
</evidence>
<comment type="subcellular location">
    <subcellularLocation>
        <location evidence="1">Cell outer membrane</location>
    </subcellularLocation>
</comment>
<organism evidence="9 10">
    <name type="scientific">Candidatus Bacteroides pullicola</name>
    <dbReference type="NCBI Taxonomy" id="2838475"/>
    <lineage>
        <taxon>Bacteria</taxon>
        <taxon>Pseudomonadati</taxon>
        <taxon>Bacteroidota</taxon>
        <taxon>Bacteroidia</taxon>
        <taxon>Bacteroidales</taxon>
        <taxon>Bacteroidaceae</taxon>
        <taxon>Bacteroides</taxon>
    </lineage>
</organism>
<dbReference type="GO" id="GO:1990281">
    <property type="term" value="C:efflux pump complex"/>
    <property type="evidence" value="ECO:0007669"/>
    <property type="project" value="TreeGrafter"/>
</dbReference>
<name>A0A9D1ZHY3_9BACE</name>
<keyword evidence="7" id="KW-0998">Cell outer membrane</keyword>
<evidence type="ECO:0000256" key="1">
    <source>
        <dbReference type="ARBA" id="ARBA00004442"/>
    </source>
</evidence>
<dbReference type="SUPFAM" id="SSF56954">
    <property type="entry name" value="Outer membrane efflux proteins (OEP)"/>
    <property type="match status" value="1"/>
</dbReference>
<keyword evidence="3" id="KW-0813">Transport</keyword>
<sequence>MRKTCLLLIASLFCTVLPLAAQTTLEECVALAEDNYPLIRKYDLLTQTKDVNLSNIRKSWLPQLNVYAQGTVQNETPSFPESLANLISQTGANISGLNEWQYKIGADLSQDIWDGGTSKARRKTERAEDAERQAALDIQLYAIRERVEDLYFGILLVEEQAAQTQAMQTLLQSNLDKLRTMHRNGTALQSDVDMLEAECLGNTQQLIQAESTARSYRKVLELFIGKSLAGLELLKPDASLPQDLLPDRPELRHFEAQLQANEAQSAGITASLMPRIGLFAQAYYGYPGFNYFESMMNRDPSVNLLAGIKVSWNIGAFYTKKNNRQKLRLASDRIAVERDVFMFNTNLKTRSQLDRIDELKAVMKEDDRIVQLRENVRKAAESQLDNGIIDATDLLTKLTDEKQARLTASYHEIQLLQSIYQLKHTLNR</sequence>
<reference evidence="9" key="2">
    <citation type="submission" date="2021-04" db="EMBL/GenBank/DDBJ databases">
        <authorList>
            <person name="Gilroy R."/>
        </authorList>
    </citation>
    <scope>NUCLEOTIDE SEQUENCE</scope>
    <source>
        <strain evidence="9">Gambia2-208</strain>
    </source>
</reference>
<dbReference type="InterPro" id="IPR003423">
    <property type="entry name" value="OMP_efflux"/>
</dbReference>
<evidence type="ECO:0000256" key="5">
    <source>
        <dbReference type="ARBA" id="ARBA00022692"/>
    </source>
</evidence>
<protein>
    <submittedName>
        <fullName evidence="9">TolC family protein</fullName>
    </submittedName>
</protein>
<keyword evidence="8" id="KW-0732">Signal</keyword>
<dbReference type="PANTHER" id="PTHR30026">
    <property type="entry name" value="OUTER MEMBRANE PROTEIN TOLC"/>
    <property type="match status" value="1"/>
</dbReference>
<evidence type="ECO:0000256" key="8">
    <source>
        <dbReference type="SAM" id="SignalP"/>
    </source>
</evidence>
<dbReference type="PANTHER" id="PTHR30026:SF20">
    <property type="entry name" value="OUTER MEMBRANE PROTEIN TOLC"/>
    <property type="match status" value="1"/>
</dbReference>
<dbReference type="GO" id="GO:0009279">
    <property type="term" value="C:cell outer membrane"/>
    <property type="evidence" value="ECO:0007669"/>
    <property type="project" value="UniProtKB-SubCell"/>
</dbReference>
<feature type="chain" id="PRO_5039402176" evidence="8">
    <location>
        <begin position="21"/>
        <end position="428"/>
    </location>
</feature>
<dbReference type="Proteomes" id="UP000886851">
    <property type="component" value="Unassembled WGS sequence"/>
</dbReference>
<dbReference type="InterPro" id="IPR051906">
    <property type="entry name" value="TolC-like"/>
</dbReference>
<dbReference type="AlphaFoldDB" id="A0A9D1ZHY3"/>
<evidence type="ECO:0000256" key="4">
    <source>
        <dbReference type="ARBA" id="ARBA00022452"/>
    </source>
</evidence>
<accession>A0A9D1ZHY3</accession>
<evidence type="ECO:0000256" key="7">
    <source>
        <dbReference type="ARBA" id="ARBA00023237"/>
    </source>
</evidence>
<evidence type="ECO:0000256" key="6">
    <source>
        <dbReference type="ARBA" id="ARBA00023136"/>
    </source>
</evidence>
<keyword evidence="5" id="KW-0812">Transmembrane</keyword>
<evidence type="ECO:0000256" key="2">
    <source>
        <dbReference type="ARBA" id="ARBA00007613"/>
    </source>
</evidence>